<keyword evidence="2" id="KW-0472">Membrane</keyword>
<dbReference type="HOGENOM" id="CLU_295695_0_0_1"/>
<feature type="transmembrane region" description="Helical" evidence="2">
    <location>
        <begin position="700"/>
        <end position="725"/>
    </location>
</feature>
<dbReference type="PROSITE" id="PS50222">
    <property type="entry name" value="EF_HAND_2"/>
    <property type="match status" value="1"/>
</dbReference>
<dbReference type="KEGG" id="ehx:EMIHUDRAFT_114466"/>
<dbReference type="GO" id="GO:0005509">
    <property type="term" value="F:calcium ion binding"/>
    <property type="evidence" value="ECO:0007669"/>
    <property type="project" value="InterPro"/>
</dbReference>
<dbReference type="InterPro" id="IPR018247">
    <property type="entry name" value="EF_Hand_1_Ca_BS"/>
</dbReference>
<dbReference type="RefSeq" id="XP_005780382.1">
    <property type="nucleotide sequence ID" value="XM_005780325.1"/>
</dbReference>
<protein>
    <recommendedName>
        <fullName evidence="3">EF-hand domain-containing protein</fullName>
    </recommendedName>
</protein>
<keyword evidence="2" id="KW-1133">Transmembrane helix</keyword>
<reference evidence="4" key="2">
    <citation type="submission" date="2024-10" db="UniProtKB">
        <authorList>
            <consortium name="EnsemblProtists"/>
        </authorList>
    </citation>
    <scope>IDENTIFICATION</scope>
</reference>
<dbReference type="Gene3D" id="1.10.238.10">
    <property type="entry name" value="EF-hand"/>
    <property type="match status" value="1"/>
</dbReference>
<keyword evidence="5" id="KW-1185">Reference proteome</keyword>
<proteinExistence type="predicted"/>
<dbReference type="GeneID" id="17273498"/>
<name>A0A0D3JWR8_EMIH1</name>
<dbReference type="InterPro" id="IPR002048">
    <property type="entry name" value="EF_hand_dom"/>
</dbReference>
<feature type="region of interest" description="Disordered" evidence="1">
    <location>
        <begin position="79"/>
        <end position="120"/>
    </location>
</feature>
<feature type="region of interest" description="Disordered" evidence="1">
    <location>
        <begin position="267"/>
        <end position="293"/>
    </location>
</feature>
<sequence>MRCAFARGASGCSPLPLTACLLPLAGIHSINMLKLEFVPAAGDKLVLKLSPPPPLADKQASLADNTAVIDSGGGNAVGIPSEPVSLKDGIDTGTASTGTANVPSEGEPGPLKDGIDAGGGNVAGELSLMKSTKSAAAEESAAEVSAAEESATKSAATEEVVVAEESATKEATTKSAAAEVSAAAEAVAEEAPVAKEVVAEEAAKEVEKPAKTVSNAPDPADTTCYPGLPTPKAAGKSGPASARSGSGPGYVDGVEAAVRRLGESVSYQATPADGKKSPSPGVPTSGGIAPVAPKPLGAGADAGQVDAASREYYLAVRDKAMAAILLTKIQRAKLDAERSGCGCKCRRKAMRCRNNPKFGKAKGRRKSGKAKGRRKSGKAKGRGRGSHRRPKPRGGPQTPPCKSPDRRREPQTTSGKAPFAAGTCGAVAGTCGAGGRAGLKAAANCVQGGFTKAEGAFRWLLLVCMPAFGRCAPAVPSPTAVASAFSSAVASAASVASSASTFSSGVASKASSLVSCSPLLMPALVLILLAIACVASWPTAASGKGARRGAAWAVFVAAAAACLPGAAAAPAESSASSTTFSWFTEGGAIPLSFLFAVSVFAATADLVLRQLRWRRNSTATFSPPVFSPPPSPPESGGGPSGVMRTSSAVMRVFDKNNDGVIDAAELSSVAKEIAAKEAAEREAQKEAARERKISRVFRRFALVLVIALLASVGINAGLTAGIVYLSKEVHADHAALADATGAIAARIEAVKKGTAYMNVWMYVIREFEDAIDDCKNCADGLNCNELSDSFGPDSPQYKAVHAWDEGVAFNAGSLEGPNVGGSSAGKMVYRLAEKRCANFDTCESGSTGLSNVNKELLADFTKGEAYLMDGNCSAVRPIVDTIIKQMTVPLVQGSLRYAYKVGESISGEAKVGTDRSQKNAAEGAVFTAAVLPLVHECNVAAAKTISDEMKFGLYDQGEYPDFAAVKAAFESTYDCLGITCADVGGLSPGGVAAACNETSPWPDIAGYTPGSDVTKRANLDLKI</sequence>
<reference evidence="5" key="1">
    <citation type="journal article" date="2013" name="Nature">
        <title>Pan genome of the phytoplankton Emiliania underpins its global distribution.</title>
        <authorList>
            <person name="Read B.A."/>
            <person name="Kegel J."/>
            <person name="Klute M.J."/>
            <person name="Kuo A."/>
            <person name="Lefebvre S.C."/>
            <person name="Maumus F."/>
            <person name="Mayer C."/>
            <person name="Miller J."/>
            <person name="Monier A."/>
            <person name="Salamov A."/>
            <person name="Young J."/>
            <person name="Aguilar M."/>
            <person name="Claverie J.M."/>
            <person name="Frickenhaus S."/>
            <person name="Gonzalez K."/>
            <person name="Herman E.K."/>
            <person name="Lin Y.C."/>
            <person name="Napier J."/>
            <person name="Ogata H."/>
            <person name="Sarno A.F."/>
            <person name="Shmutz J."/>
            <person name="Schroeder D."/>
            <person name="de Vargas C."/>
            <person name="Verret F."/>
            <person name="von Dassow P."/>
            <person name="Valentin K."/>
            <person name="Van de Peer Y."/>
            <person name="Wheeler G."/>
            <person name="Dacks J.B."/>
            <person name="Delwiche C.F."/>
            <person name="Dyhrman S.T."/>
            <person name="Glockner G."/>
            <person name="John U."/>
            <person name="Richards T."/>
            <person name="Worden A.Z."/>
            <person name="Zhang X."/>
            <person name="Grigoriev I.V."/>
            <person name="Allen A.E."/>
            <person name="Bidle K."/>
            <person name="Borodovsky M."/>
            <person name="Bowler C."/>
            <person name="Brownlee C."/>
            <person name="Cock J.M."/>
            <person name="Elias M."/>
            <person name="Gladyshev V.N."/>
            <person name="Groth M."/>
            <person name="Guda C."/>
            <person name="Hadaegh A."/>
            <person name="Iglesias-Rodriguez M.D."/>
            <person name="Jenkins J."/>
            <person name="Jones B.M."/>
            <person name="Lawson T."/>
            <person name="Leese F."/>
            <person name="Lindquist E."/>
            <person name="Lobanov A."/>
            <person name="Lomsadze A."/>
            <person name="Malik S.B."/>
            <person name="Marsh M.E."/>
            <person name="Mackinder L."/>
            <person name="Mock T."/>
            <person name="Mueller-Roeber B."/>
            <person name="Pagarete A."/>
            <person name="Parker M."/>
            <person name="Probert I."/>
            <person name="Quesneville H."/>
            <person name="Raines C."/>
            <person name="Rensing S.A."/>
            <person name="Riano-Pachon D.M."/>
            <person name="Richier S."/>
            <person name="Rokitta S."/>
            <person name="Shiraiwa Y."/>
            <person name="Soanes D.M."/>
            <person name="van der Giezen M."/>
            <person name="Wahlund T.M."/>
            <person name="Williams B."/>
            <person name="Wilson W."/>
            <person name="Wolfe G."/>
            <person name="Wurch L.L."/>
        </authorList>
    </citation>
    <scope>NUCLEOTIDE SEQUENCE</scope>
</reference>
<dbReference type="PaxDb" id="2903-EOD27953"/>
<keyword evidence="2" id="KW-0812">Transmembrane</keyword>
<dbReference type="Proteomes" id="UP000013827">
    <property type="component" value="Unassembled WGS sequence"/>
</dbReference>
<feature type="transmembrane region" description="Helical" evidence="2">
    <location>
        <begin position="589"/>
        <end position="608"/>
    </location>
</feature>
<feature type="transmembrane region" description="Helical" evidence="2">
    <location>
        <begin position="519"/>
        <end position="537"/>
    </location>
</feature>
<dbReference type="PROSITE" id="PS00018">
    <property type="entry name" value="EF_HAND_1"/>
    <property type="match status" value="1"/>
</dbReference>
<feature type="compositionally biased region" description="Low complexity" evidence="1">
    <location>
        <begin position="231"/>
        <end position="245"/>
    </location>
</feature>
<organism evidence="4 5">
    <name type="scientific">Emiliania huxleyi (strain CCMP1516)</name>
    <dbReference type="NCBI Taxonomy" id="280463"/>
    <lineage>
        <taxon>Eukaryota</taxon>
        <taxon>Haptista</taxon>
        <taxon>Haptophyta</taxon>
        <taxon>Prymnesiophyceae</taxon>
        <taxon>Isochrysidales</taxon>
        <taxon>Noelaerhabdaceae</taxon>
        <taxon>Emiliania</taxon>
    </lineage>
</organism>
<feature type="region of interest" description="Disordered" evidence="1">
    <location>
        <begin position="205"/>
        <end position="248"/>
    </location>
</feature>
<evidence type="ECO:0000256" key="2">
    <source>
        <dbReference type="SAM" id="Phobius"/>
    </source>
</evidence>
<feature type="compositionally biased region" description="Polar residues" evidence="1">
    <location>
        <begin position="93"/>
        <end position="102"/>
    </location>
</feature>
<evidence type="ECO:0000313" key="5">
    <source>
        <dbReference type="Proteomes" id="UP000013827"/>
    </source>
</evidence>
<evidence type="ECO:0000256" key="1">
    <source>
        <dbReference type="SAM" id="MobiDB-lite"/>
    </source>
</evidence>
<dbReference type="EnsemblProtists" id="EOD27953">
    <property type="protein sequence ID" value="EOD27953"/>
    <property type="gene ID" value="EMIHUDRAFT_114466"/>
</dbReference>
<feature type="transmembrane region" description="Helical" evidence="2">
    <location>
        <begin position="549"/>
        <end position="569"/>
    </location>
</feature>
<feature type="domain" description="EF-hand" evidence="3">
    <location>
        <begin position="648"/>
        <end position="676"/>
    </location>
</feature>
<dbReference type="AlphaFoldDB" id="A0A0D3JWR8"/>
<feature type="region of interest" description="Disordered" evidence="1">
    <location>
        <begin position="354"/>
        <end position="417"/>
    </location>
</feature>
<feature type="region of interest" description="Disordered" evidence="1">
    <location>
        <begin position="622"/>
        <end position="641"/>
    </location>
</feature>
<feature type="compositionally biased region" description="Basic residues" evidence="1">
    <location>
        <begin position="359"/>
        <end position="392"/>
    </location>
</feature>
<evidence type="ECO:0000259" key="3">
    <source>
        <dbReference type="PROSITE" id="PS50222"/>
    </source>
</evidence>
<evidence type="ECO:0000313" key="4">
    <source>
        <dbReference type="EnsemblProtists" id="EOD27953"/>
    </source>
</evidence>
<accession>A0A0D3JWR8</accession>